<protein>
    <submittedName>
        <fullName evidence="6">Putative drug resistance transporter</fullName>
    </submittedName>
</protein>
<dbReference type="eggNOG" id="COG2814">
    <property type="taxonomic scope" value="Bacteria"/>
</dbReference>
<dbReference type="STRING" id="153721.MYP_2382"/>
<dbReference type="PANTHER" id="PTHR23501">
    <property type="entry name" value="MAJOR FACILITATOR SUPERFAMILY"/>
    <property type="match status" value="1"/>
</dbReference>
<keyword evidence="7" id="KW-1185">Reference proteome</keyword>
<feature type="transmembrane region" description="Helical" evidence="5">
    <location>
        <begin position="373"/>
        <end position="393"/>
    </location>
</feature>
<keyword evidence="2 5" id="KW-0812">Transmembrane</keyword>
<feature type="transmembrane region" description="Helical" evidence="5">
    <location>
        <begin position="141"/>
        <end position="160"/>
    </location>
</feature>
<feature type="transmembrane region" description="Helical" evidence="5">
    <location>
        <begin position="493"/>
        <end position="514"/>
    </location>
</feature>
<feature type="transmembrane region" description="Helical" evidence="5">
    <location>
        <begin position="82"/>
        <end position="99"/>
    </location>
</feature>
<evidence type="ECO:0000256" key="5">
    <source>
        <dbReference type="SAM" id="Phobius"/>
    </source>
</evidence>
<feature type="transmembrane region" description="Helical" evidence="5">
    <location>
        <begin position="211"/>
        <end position="232"/>
    </location>
</feature>
<dbReference type="Proteomes" id="UP000030185">
    <property type="component" value="Unassembled WGS sequence"/>
</dbReference>
<feature type="transmembrane region" description="Helical" evidence="5">
    <location>
        <begin position="105"/>
        <end position="129"/>
    </location>
</feature>
<feature type="transmembrane region" description="Helical" evidence="5">
    <location>
        <begin position="277"/>
        <end position="298"/>
    </location>
</feature>
<feature type="transmembrane region" description="Helical" evidence="5">
    <location>
        <begin position="238"/>
        <end position="256"/>
    </location>
</feature>
<keyword evidence="3 5" id="KW-1133">Transmembrane helix</keyword>
<dbReference type="PANTHER" id="PTHR23501:SF5">
    <property type="entry name" value="TRANSPORT PROTEIN"/>
    <property type="match status" value="1"/>
</dbReference>
<dbReference type="RefSeq" id="WP_045463272.1">
    <property type="nucleotide sequence ID" value="NZ_BBLT01000004.1"/>
</dbReference>
<evidence type="ECO:0000256" key="2">
    <source>
        <dbReference type="ARBA" id="ARBA00022692"/>
    </source>
</evidence>
<comment type="caution">
    <text evidence="6">The sequence shown here is derived from an EMBL/GenBank/DDBJ whole genome shotgun (WGS) entry which is preliminary data.</text>
</comment>
<feature type="transmembrane region" description="Helical" evidence="5">
    <location>
        <begin position="53"/>
        <end position="70"/>
    </location>
</feature>
<organism evidence="6 7">
    <name type="scientific">Sporocytophaga myxococcoides</name>
    <dbReference type="NCBI Taxonomy" id="153721"/>
    <lineage>
        <taxon>Bacteria</taxon>
        <taxon>Pseudomonadati</taxon>
        <taxon>Bacteroidota</taxon>
        <taxon>Cytophagia</taxon>
        <taxon>Cytophagales</taxon>
        <taxon>Cytophagaceae</taxon>
        <taxon>Sporocytophaga</taxon>
    </lineage>
</organism>
<feature type="transmembrane region" description="Helical" evidence="5">
    <location>
        <begin position="341"/>
        <end position="361"/>
    </location>
</feature>
<dbReference type="SUPFAM" id="SSF103473">
    <property type="entry name" value="MFS general substrate transporter"/>
    <property type="match status" value="1"/>
</dbReference>
<feature type="transmembrane region" description="Helical" evidence="5">
    <location>
        <begin position="405"/>
        <end position="425"/>
    </location>
</feature>
<dbReference type="GO" id="GO:0005886">
    <property type="term" value="C:plasma membrane"/>
    <property type="evidence" value="ECO:0007669"/>
    <property type="project" value="TreeGrafter"/>
</dbReference>
<gene>
    <name evidence="6" type="ORF">MYP_2382</name>
</gene>
<dbReference type="OrthoDB" id="622032at2"/>
<evidence type="ECO:0000313" key="6">
    <source>
        <dbReference type="EMBL" id="GAL85153.1"/>
    </source>
</evidence>
<accession>A0A098LGD5</accession>
<evidence type="ECO:0000256" key="3">
    <source>
        <dbReference type="ARBA" id="ARBA00022989"/>
    </source>
</evidence>
<evidence type="ECO:0000313" key="7">
    <source>
        <dbReference type="Proteomes" id="UP000030185"/>
    </source>
</evidence>
<dbReference type="GO" id="GO:0022857">
    <property type="term" value="F:transmembrane transporter activity"/>
    <property type="evidence" value="ECO:0007669"/>
    <property type="project" value="TreeGrafter"/>
</dbReference>
<evidence type="ECO:0000256" key="4">
    <source>
        <dbReference type="ARBA" id="ARBA00023136"/>
    </source>
</evidence>
<keyword evidence="4 5" id="KW-0472">Membrane</keyword>
<dbReference type="EMBL" id="BBLT01000004">
    <property type="protein sequence ID" value="GAL85153.1"/>
    <property type="molecule type" value="Genomic_DNA"/>
</dbReference>
<feature type="transmembrane region" description="Helical" evidence="5">
    <location>
        <begin position="310"/>
        <end position="334"/>
    </location>
</feature>
<reference evidence="6 7" key="1">
    <citation type="submission" date="2014-09" db="EMBL/GenBank/DDBJ databases">
        <title>Sporocytophaga myxococcoides PG-01 genome sequencing.</title>
        <authorList>
            <person name="Liu L."/>
            <person name="Gao P.J."/>
            <person name="Chen G.J."/>
            <person name="Wang L.S."/>
        </authorList>
    </citation>
    <scope>NUCLEOTIDE SEQUENCE [LARGE SCALE GENOMIC DNA]</scope>
    <source>
        <strain evidence="6 7">PG-01</strain>
    </source>
</reference>
<dbReference type="InterPro" id="IPR036259">
    <property type="entry name" value="MFS_trans_sf"/>
</dbReference>
<feature type="transmembrane region" description="Helical" evidence="5">
    <location>
        <begin position="172"/>
        <end position="191"/>
    </location>
</feature>
<feature type="transmembrane region" description="Helical" evidence="5">
    <location>
        <begin position="12"/>
        <end position="33"/>
    </location>
</feature>
<dbReference type="AlphaFoldDB" id="A0A098LGD5"/>
<evidence type="ECO:0000256" key="1">
    <source>
        <dbReference type="ARBA" id="ARBA00004141"/>
    </source>
</evidence>
<proteinExistence type="predicted"/>
<sequence>MLEKSFLFKEWVPEWLVKITLFMVLLPGLVLFFLPLTNLNASAGNTGMETYDVYYSVVLFYAGYASFFSLERRFFNFLAAKEYFVIITFIQLLSSYICFMTDKTLVLFIFRFIQGMAFTMTVNLALTLIFMRLHSERARTIGYSIFFGMLVCMIPFNNFATSEIVDSFNFNSLYKCVMYSYLPALGLLLLLMNDVRINVKFPLYKLDWQSFLLYAAFLCLVGYIMVYGQQYYWLEDPVIRGCVGLIFIILTLFIVRQIYAKRPYFNLEIFRYRNFKVGLFLMLIFYICRFAFGITTNYFQFVLKLDPINIGYITLLNIGGIVAGVIIACVFVLAKRPIRLLWIYGFSILLVFHFWMIWLFTPQANESEFFIPLILQGLGVGLIMTPTIIYVVASVPEKYSASAAGICLFMRCFGFYLSIALINYFELLSKGIHYNTFQDHVSKQNPVLIQSVHKINHLLSIHGASVANTARMSNKMLVNTLNVQTQIRFAIDYYELICIMLVFTVILVALFPYINRTIMALTKNQPSPF</sequence>
<dbReference type="Gene3D" id="1.20.1250.20">
    <property type="entry name" value="MFS general substrate transporter like domains"/>
    <property type="match status" value="1"/>
</dbReference>
<comment type="subcellular location">
    <subcellularLocation>
        <location evidence="1">Membrane</location>
        <topology evidence="1">Multi-pass membrane protein</topology>
    </subcellularLocation>
</comment>
<name>A0A098LGD5_9BACT</name>